<evidence type="ECO:0000313" key="1">
    <source>
        <dbReference type="EMBL" id="EIJ41925.1"/>
    </source>
</evidence>
<dbReference type="STRING" id="395493.BegalDRAFT_1021"/>
<name>I3CE82_9GAMM</name>
<dbReference type="EMBL" id="JH600070">
    <property type="protein sequence ID" value="EIJ41925.1"/>
    <property type="molecule type" value="Genomic_DNA"/>
</dbReference>
<accession>I3CE82</accession>
<dbReference type="HOGENOM" id="CLU_3402285_0_0_6"/>
<evidence type="ECO:0000313" key="2">
    <source>
        <dbReference type="Proteomes" id="UP000005744"/>
    </source>
</evidence>
<proteinExistence type="predicted"/>
<sequence length="30" mass="3388">MDIIFLFLISMLYLSTHGLIYLCQRLGGGV</sequence>
<protein>
    <submittedName>
        <fullName evidence="1">Uncharacterized protein</fullName>
    </submittedName>
</protein>
<reference evidence="1 2" key="1">
    <citation type="submission" date="2011-11" db="EMBL/GenBank/DDBJ databases">
        <title>Improved High-Quality Draft sequence of Beggiatoa alba B18lD.</title>
        <authorList>
            <consortium name="US DOE Joint Genome Institute"/>
            <person name="Lucas S."/>
            <person name="Han J."/>
            <person name="Lapidus A."/>
            <person name="Cheng J.-F."/>
            <person name="Goodwin L."/>
            <person name="Pitluck S."/>
            <person name="Peters L."/>
            <person name="Mikhailova N."/>
            <person name="Held B."/>
            <person name="Detter J.C."/>
            <person name="Han C."/>
            <person name="Tapia R."/>
            <person name="Land M."/>
            <person name="Hauser L."/>
            <person name="Kyrpides N."/>
            <person name="Ivanova N."/>
            <person name="Pagani I."/>
            <person name="Samuel K."/>
            <person name="Teske A."/>
            <person name="Mueller J."/>
            <person name="Woyke T."/>
        </authorList>
    </citation>
    <scope>NUCLEOTIDE SEQUENCE [LARGE SCALE GENOMIC DNA]</scope>
    <source>
        <strain evidence="1 2">B18LD</strain>
    </source>
</reference>
<dbReference type="AlphaFoldDB" id="I3CE82"/>
<keyword evidence="2" id="KW-1185">Reference proteome</keyword>
<organism evidence="1 2">
    <name type="scientific">Beggiatoa alba B18LD</name>
    <dbReference type="NCBI Taxonomy" id="395493"/>
    <lineage>
        <taxon>Bacteria</taxon>
        <taxon>Pseudomonadati</taxon>
        <taxon>Pseudomonadota</taxon>
        <taxon>Gammaproteobacteria</taxon>
        <taxon>Thiotrichales</taxon>
        <taxon>Thiotrichaceae</taxon>
        <taxon>Beggiatoa</taxon>
    </lineage>
</organism>
<gene>
    <name evidence="1" type="ORF">BegalDRAFT_1021</name>
</gene>
<dbReference type="Proteomes" id="UP000005744">
    <property type="component" value="Unassembled WGS sequence"/>
</dbReference>